<dbReference type="Proteomes" id="UP000327000">
    <property type="component" value="Unassembled WGS sequence"/>
</dbReference>
<evidence type="ECO:0000256" key="2">
    <source>
        <dbReference type="ARBA" id="ARBA00022448"/>
    </source>
</evidence>
<dbReference type="NCBIfam" id="TIGR00711">
    <property type="entry name" value="efflux_EmrB"/>
    <property type="match status" value="1"/>
</dbReference>
<dbReference type="PANTHER" id="PTHR42718:SF42">
    <property type="entry name" value="EXPORT PROTEIN"/>
    <property type="match status" value="1"/>
</dbReference>
<feature type="domain" description="Major facilitator superfamily (MFS) profile" evidence="9">
    <location>
        <begin position="12"/>
        <end position="499"/>
    </location>
</feature>
<dbReference type="PANTHER" id="PTHR42718">
    <property type="entry name" value="MAJOR FACILITATOR SUPERFAMILY MULTIDRUG TRANSPORTER MFSC"/>
    <property type="match status" value="1"/>
</dbReference>
<dbReference type="InterPro" id="IPR004638">
    <property type="entry name" value="EmrB-like"/>
</dbReference>
<evidence type="ECO:0000256" key="4">
    <source>
        <dbReference type="ARBA" id="ARBA00022692"/>
    </source>
</evidence>
<feature type="transmembrane region" description="Helical" evidence="8">
    <location>
        <begin position="474"/>
        <end position="494"/>
    </location>
</feature>
<dbReference type="OrthoDB" id="9781469at2"/>
<sequence length="513" mass="50995">MGKEPPVRARLVLLTLCSGLFMAMLDNLVVTTALPAIGAELRSGTAGLQWVVEGYALVYAALLLGGGALGDRWGRKPVYLAGLSLFTGGSALCAVAGGLGTLVAGRAVQGLGAALLTPGSLAIVRHVFTGEAERARAIGVWSGVSGSGLALGPVVGGPLVDHFGWASVFWVNVPVGIVGLVLAFRVLPDVPRSARRGDPAGQTAVALGLGALVYALVEGPVRGWGDGRVAGAGAVALLGLAAFVVVERRVAAPMADLRLLTDRVAGTAAWAGFAVSFGFFGLGTFLSLHLQYVLGLSPTEAGWAMAPCTLSTAVVSVLAGRLCARYGPRPPLATGLLLVAAALAAFARYGPDARFADFGWLLGVLGVGLGLVFTPVSVAVLGAVPAERAGMASATASMAREVGGVAGVAVMGAILTARLEAVLRARLPRGGGADAAAVARSVTAGGGRGPGGAGAAEEGVGRVVRHAFAAGLDLAALVSAGVLAGVAVVVVVVMRGPRGDIGGRAAGALVRRS</sequence>
<dbReference type="Gene3D" id="1.20.1250.20">
    <property type="entry name" value="MFS general substrate transporter like domains"/>
    <property type="match status" value="1"/>
</dbReference>
<comment type="subcellular location">
    <subcellularLocation>
        <location evidence="1">Cell membrane</location>
        <topology evidence="1">Multi-pass membrane protein</topology>
    </subcellularLocation>
</comment>
<dbReference type="AlphaFoldDB" id="A0A5N5W7M1"/>
<dbReference type="InterPro" id="IPR036259">
    <property type="entry name" value="MFS_trans_sf"/>
</dbReference>
<feature type="transmembrane region" description="Helical" evidence="8">
    <location>
        <begin position="140"/>
        <end position="159"/>
    </location>
</feature>
<organism evidence="10 11">
    <name type="scientific">Streptomyces mobaraensis</name>
    <name type="common">Streptoverticillium mobaraense</name>
    <dbReference type="NCBI Taxonomy" id="35621"/>
    <lineage>
        <taxon>Bacteria</taxon>
        <taxon>Bacillati</taxon>
        <taxon>Actinomycetota</taxon>
        <taxon>Actinomycetes</taxon>
        <taxon>Kitasatosporales</taxon>
        <taxon>Streptomycetaceae</taxon>
        <taxon>Streptomyces</taxon>
    </lineage>
</organism>
<proteinExistence type="predicted"/>
<evidence type="ECO:0000259" key="9">
    <source>
        <dbReference type="PROSITE" id="PS50850"/>
    </source>
</evidence>
<evidence type="ECO:0000256" key="3">
    <source>
        <dbReference type="ARBA" id="ARBA00022475"/>
    </source>
</evidence>
<dbReference type="EMBL" id="VOKX01000027">
    <property type="protein sequence ID" value="KAB7844985.1"/>
    <property type="molecule type" value="Genomic_DNA"/>
</dbReference>
<keyword evidence="6 8" id="KW-0472">Membrane</keyword>
<keyword evidence="11" id="KW-1185">Reference proteome</keyword>
<feature type="transmembrane region" description="Helical" evidence="8">
    <location>
        <begin position="332"/>
        <end position="349"/>
    </location>
</feature>
<evidence type="ECO:0000256" key="6">
    <source>
        <dbReference type="ARBA" id="ARBA00023136"/>
    </source>
</evidence>
<gene>
    <name evidence="10" type="ORF">FRZ00_14805</name>
</gene>
<dbReference type="InterPro" id="IPR011701">
    <property type="entry name" value="MFS"/>
</dbReference>
<dbReference type="CDD" id="cd17321">
    <property type="entry name" value="MFS_MMR_MDR_like"/>
    <property type="match status" value="1"/>
</dbReference>
<feature type="transmembrane region" description="Helical" evidence="8">
    <location>
        <begin position="361"/>
        <end position="386"/>
    </location>
</feature>
<protein>
    <submittedName>
        <fullName evidence="10">MFS transporter</fullName>
    </submittedName>
</protein>
<name>A0A5N5W7M1_STRMB</name>
<dbReference type="PROSITE" id="PS50850">
    <property type="entry name" value="MFS"/>
    <property type="match status" value="1"/>
</dbReference>
<feature type="transmembrane region" description="Helical" evidence="8">
    <location>
        <begin position="199"/>
        <end position="217"/>
    </location>
</feature>
<accession>A0A5N5W7M1</accession>
<feature type="transmembrane region" description="Helical" evidence="8">
    <location>
        <begin position="301"/>
        <end position="320"/>
    </location>
</feature>
<feature type="transmembrane region" description="Helical" evidence="8">
    <location>
        <begin position="229"/>
        <end position="246"/>
    </location>
</feature>
<dbReference type="GO" id="GO:0005886">
    <property type="term" value="C:plasma membrane"/>
    <property type="evidence" value="ECO:0007669"/>
    <property type="project" value="UniProtKB-SubCell"/>
</dbReference>
<feature type="transmembrane region" description="Helical" evidence="8">
    <location>
        <begin position="165"/>
        <end position="187"/>
    </location>
</feature>
<dbReference type="Pfam" id="PF07690">
    <property type="entry name" value="MFS_1"/>
    <property type="match status" value="1"/>
</dbReference>
<keyword evidence="3" id="KW-1003">Cell membrane</keyword>
<feature type="transmembrane region" description="Helical" evidence="8">
    <location>
        <begin position="267"/>
        <end position="289"/>
    </location>
</feature>
<evidence type="ECO:0000256" key="8">
    <source>
        <dbReference type="SAM" id="Phobius"/>
    </source>
</evidence>
<dbReference type="InterPro" id="IPR020846">
    <property type="entry name" value="MFS_dom"/>
</dbReference>
<feature type="transmembrane region" description="Helical" evidence="8">
    <location>
        <begin position="48"/>
        <end position="66"/>
    </location>
</feature>
<keyword evidence="2" id="KW-0813">Transport</keyword>
<evidence type="ECO:0000313" key="11">
    <source>
        <dbReference type="Proteomes" id="UP000327000"/>
    </source>
</evidence>
<evidence type="ECO:0000313" key="10">
    <source>
        <dbReference type="EMBL" id="KAB7844985.1"/>
    </source>
</evidence>
<keyword evidence="4 8" id="KW-0812">Transmembrane</keyword>
<feature type="transmembrane region" description="Helical" evidence="8">
    <location>
        <begin position="110"/>
        <end position="128"/>
    </location>
</feature>
<dbReference type="Gene3D" id="1.20.1720.10">
    <property type="entry name" value="Multidrug resistance protein D"/>
    <property type="match status" value="1"/>
</dbReference>
<evidence type="ECO:0000256" key="5">
    <source>
        <dbReference type="ARBA" id="ARBA00022989"/>
    </source>
</evidence>
<evidence type="ECO:0000256" key="7">
    <source>
        <dbReference type="ARBA" id="ARBA00023251"/>
    </source>
</evidence>
<feature type="transmembrane region" description="Helical" evidence="8">
    <location>
        <begin position="398"/>
        <end position="419"/>
    </location>
</feature>
<dbReference type="GO" id="GO:0046677">
    <property type="term" value="P:response to antibiotic"/>
    <property type="evidence" value="ECO:0007669"/>
    <property type="project" value="UniProtKB-KW"/>
</dbReference>
<keyword evidence="7" id="KW-0046">Antibiotic resistance</keyword>
<feature type="transmembrane region" description="Helical" evidence="8">
    <location>
        <begin position="78"/>
        <end position="104"/>
    </location>
</feature>
<comment type="caution">
    <text evidence="10">The sequence shown here is derived from an EMBL/GenBank/DDBJ whole genome shotgun (WGS) entry which is preliminary data.</text>
</comment>
<dbReference type="GO" id="GO:0022857">
    <property type="term" value="F:transmembrane transporter activity"/>
    <property type="evidence" value="ECO:0007669"/>
    <property type="project" value="InterPro"/>
</dbReference>
<reference evidence="10 11" key="1">
    <citation type="journal article" date="2019" name="Microb. Cell Fact.">
        <title>Exploring novel herbicidin analogues by transcriptional regulator overexpression and MS/MS molecular networking.</title>
        <authorList>
            <person name="Shi Y."/>
            <person name="Gu R."/>
            <person name="Li Y."/>
            <person name="Wang X."/>
            <person name="Ren W."/>
            <person name="Li X."/>
            <person name="Wang L."/>
            <person name="Xie Y."/>
            <person name="Hong B."/>
        </authorList>
    </citation>
    <scope>NUCLEOTIDE SEQUENCE [LARGE SCALE GENOMIC DNA]</scope>
    <source>
        <strain evidence="10 11">US-43</strain>
    </source>
</reference>
<evidence type="ECO:0000256" key="1">
    <source>
        <dbReference type="ARBA" id="ARBA00004651"/>
    </source>
</evidence>
<keyword evidence="5 8" id="KW-1133">Transmembrane helix</keyword>
<dbReference type="SUPFAM" id="SSF103473">
    <property type="entry name" value="MFS general substrate transporter"/>
    <property type="match status" value="1"/>
</dbReference>